<name>A0ABY7V4Q9_9DEIO</name>
<feature type="signal peptide" evidence="2">
    <location>
        <begin position="1"/>
        <end position="26"/>
    </location>
</feature>
<evidence type="ECO:0000256" key="1">
    <source>
        <dbReference type="SAM" id="MobiDB-lite"/>
    </source>
</evidence>
<dbReference type="Gene3D" id="3.40.50.1820">
    <property type="entry name" value="alpha/beta hydrolase"/>
    <property type="match status" value="1"/>
</dbReference>
<evidence type="ECO:0000313" key="4">
    <source>
        <dbReference type="Proteomes" id="UP001217044"/>
    </source>
</evidence>
<organism evidence="3 4">
    <name type="scientific">Deinococcus aquaticus</name>
    <dbReference type="NCBI Taxonomy" id="328692"/>
    <lineage>
        <taxon>Bacteria</taxon>
        <taxon>Thermotogati</taxon>
        <taxon>Deinococcota</taxon>
        <taxon>Deinococci</taxon>
        <taxon>Deinococcales</taxon>
        <taxon>Deinococcaceae</taxon>
        <taxon>Deinococcus</taxon>
    </lineage>
</organism>
<dbReference type="PROSITE" id="PS51318">
    <property type="entry name" value="TAT"/>
    <property type="match status" value="1"/>
</dbReference>
<keyword evidence="4" id="KW-1185">Reference proteome</keyword>
<feature type="region of interest" description="Disordered" evidence="1">
    <location>
        <begin position="410"/>
        <end position="433"/>
    </location>
</feature>
<dbReference type="RefSeq" id="WP_273989085.1">
    <property type="nucleotide sequence ID" value="NZ_BAABQT010000001.1"/>
</dbReference>
<dbReference type="EMBL" id="CP115165">
    <property type="protein sequence ID" value="WDA58852.1"/>
    <property type="molecule type" value="Genomic_DNA"/>
</dbReference>
<keyword evidence="2" id="KW-0732">Signal</keyword>
<dbReference type="InterPro" id="IPR006311">
    <property type="entry name" value="TAT_signal"/>
</dbReference>
<feature type="compositionally biased region" description="Polar residues" evidence="1">
    <location>
        <begin position="410"/>
        <end position="421"/>
    </location>
</feature>
<gene>
    <name evidence="3" type="ORF">M8445_01135</name>
</gene>
<evidence type="ECO:0000313" key="3">
    <source>
        <dbReference type="EMBL" id="WDA58852.1"/>
    </source>
</evidence>
<evidence type="ECO:0000256" key="2">
    <source>
        <dbReference type="SAM" id="SignalP"/>
    </source>
</evidence>
<sequence>MPRSFLSSTRRVALSAAIVLSAVLSACSSAPQPQGAATAGLPAGFSEAQTALLAEGSGRGGALSAQAAACPTALALPFGQSGLDTGVYWYARGESGSPGGVGCKARADGAAISGYYDPAKPVMLFVHGWQDGSTVAGVRDNFYFSDGKLNVADAWINAGWNVALFHWTQLADDEGTVSVPYHSQAKIWTAGYSYRDTLGRTQNIGMRYRTPTGAYSVTGAPTVSAGQLFYNAYRSALSQWTYSGAEGVRVMGHSLGAQMALAMTEKAYADAGLSAAKRPRRVILADPFWSPATADYGHSYAFLSPDTNPAARSARIAQALKSSGVAVEWIKSSRLLDLGGDNNLNMAKSVSRTEVFPDYVFDLNPASGLARKHGVAPRWYLWSRSFAANGAVSAANTQSVAVTRMNSGVRYDQSSGKSSATPGDDTFVSAPNP</sequence>
<dbReference type="SUPFAM" id="SSF53474">
    <property type="entry name" value="alpha/beta-Hydrolases"/>
    <property type="match status" value="1"/>
</dbReference>
<protein>
    <recommendedName>
        <fullName evidence="5">Alpha/beta hydrolase</fullName>
    </recommendedName>
</protein>
<reference evidence="3 4" key="1">
    <citation type="submission" date="2022-12" db="EMBL/GenBank/DDBJ databases">
        <title>Genome Sequence of Deinococcus aquaticus Type Strain PB314.</title>
        <authorList>
            <person name="Albert C."/>
            <person name="Hill J."/>
            <person name="Boren L."/>
            <person name="Scholz-Ng S."/>
            <person name="Fatema N."/>
            <person name="Grosso R."/>
            <person name="Soboslay E."/>
            <person name="Tuohy J."/>
        </authorList>
    </citation>
    <scope>NUCLEOTIDE SEQUENCE [LARGE SCALE GENOMIC DNA]</scope>
    <source>
        <strain evidence="3 4">PB-314</strain>
    </source>
</reference>
<dbReference type="PROSITE" id="PS51257">
    <property type="entry name" value="PROKAR_LIPOPROTEIN"/>
    <property type="match status" value="1"/>
</dbReference>
<dbReference type="Proteomes" id="UP001217044">
    <property type="component" value="Chromosome"/>
</dbReference>
<dbReference type="InterPro" id="IPR029058">
    <property type="entry name" value="AB_hydrolase_fold"/>
</dbReference>
<evidence type="ECO:0008006" key="5">
    <source>
        <dbReference type="Google" id="ProtNLM"/>
    </source>
</evidence>
<accession>A0ABY7V4Q9</accession>
<proteinExistence type="predicted"/>
<feature type="chain" id="PRO_5047037759" description="Alpha/beta hydrolase" evidence="2">
    <location>
        <begin position="27"/>
        <end position="433"/>
    </location>
</feature>